<keyword evidence="9" id="KW-1185">Reference proteome</keyword>
<dbReference type="PANTHER" id="PTHR42859">
    <property type="entry name" value="OXIDOREDUCTASE"/>
    <property type="match status" value="1"/>
</dbReference>
<dbReference type="GO" id="GO:0051539">
    <property type="term" value="F:4 iron, 4 sulfur cluster binding"/>
    <property type="evidence" value="ECO:0007669"/>
    <property type="project" value="UniProtKB-KW"/>
</dbReference>
<comment type="caution">
    <text evidence="8">The sequence shown here is derived from an EMBL/GenBank/DDBJ whole genome shotgun (WGS) entry which is preliminary data.</text>
</comment>
<reference evidence="8 9" key="1">
    <citation type="submission" date="2017-04" db="EMBL/GenBank/DDBJ databases">
        <title>Kefir bacterial isolates.</title>
        <authorList>
            <person name="Kim Y."/>
            <person name="Blasche S."/>
            <person name="Patil K.R."/>
        </authorList>
    </citation>
    <scope>NUCLEOTIDE SEQUENCE [LARGE SCALE GENOMIC DNA]</scope>
    <source>
        <strain evidence="8 9">KR</strain>
    </source>
</reference>
<evidence type="ECO:0000256" key="1">
    <source>
        <dbReference type="ARBA" id="ARBA00022448"/>
    </source>
</evidence>
<evidence type="ECO:0000313" key="8">
    <source>
        <dbReference type="EMBL" id="PAK78400.1"/>
    </source>
</evidence>
<feature type="domain" description="4Fe-4S ferredoxin-type" evidence="7">
    <location>
        <begin position="95"/>
        <end position="124"/>
    </location>
</feature>
<dbReference type="SUPFAM" id="SSF54862">
    <property type="entry name" value="4Fe-4S ferredoxins"/>
    <property type="match status" value="1"/>
</dbReference>
<evidence type="ECO:0000313" key="9">
    <source>
        <dbReference type="Proteomes" id="UP000216151"/>
    </source>
</evidence>
<organism evidence="8 9">
    <name type="scientific">Acetobacter fabarum</name>
    <dbReference type="NCBI Taxonomy" id="483199"/>
    <lineage>
        <taxon>Bacteria</taxon>
        <taxon>Pseudomonadati</taxon>
        <taxon>Pseudomonadota</taxon>
        <taxon>Alphaproteobacteria</taxon>
        <taxon>Acetobacterales</taxon>
        <taxon>Acetobacteraceae</taxon>
        <taxon>Acetobacter</taxon>
    </lineage>
</organism>
<keyword evidence="3" id="KW-0479">Metal-binding</keyword>
<accession>A0A269XYX0</accession>
<protein>
    <recommendedName>
        <fullName evidence="7">4Fe-4S ferredoxin-type domain-containing protein</fullName>
    </recommendedName>
</protein>
<dbReference type="Proteomes" id="UP000216151">
    <property type="component" value="Unassembled WGS sequence"/>
</dbReference>
<keyword evidence="4" id="KW-0249">Electron transport</keyword>
<dbReference type="EMBL" id="NCXK01000005">
    <property type="protein sequence ID" value="PAK78400.1"/>
    <property type="molecule type" value="Genomic_DNA"/>
</dbReference>
<evidence type="ECO:0000256" key="3">
    <source>
        <dbReference type="ARBA" id="ARBA00022723"/>
    </source>
</evidence>
<dbReference type="InterPro" id="IPR050294">
    <property type="entry name" value="RnfB_subfamily"/>
</dbReference>
<evidence type="ECO:0000259" key="7">
    <source>
        <dbReference type="PROSITE" id="PS51379"/>
    </source>
</evidence>
<evidence type="ECO:0000256" key="5">
    <source>
        <dbReference type="ARBA" id="ARBA00023004"/>
    </source>
</evidence>
<dbReference type="PROSITE" id="PS51379">
    <property type="entry name" value="4FE4S_FER_2"/>
    <property type="match status" value="1"/>
</dbReference>
<dbReference type="PANTHER" id="PTHR42859:SF10">
    <property type="entry name" value="DIMETHYLSULFOXIDE REDUCTASE CHAIN B"/>
    <property type="match status" value="1"/>
</dbReference>
<evidence type="ECO:0000256" key="2">
    <source>
        <dbReference type="ARBA" id="ARBA00022485"/>
    </source>
</evidence>
<dbReference type="AlphaFoldDB" id="A0A269XYX0"/>
<dbReference type="PROSITE" id="PS00198">
    <property type="entry name" value="4FE4S_FER_1"/>
    <property type="match status" value="1"/>
</dbReference>
<dbReference type="OrthoDB" id="9800445at2"/>
<dbReference type="InterPro" id="IPR017900">
    <property type="entry name" value="4Fe4S_Fe_S_CS"/>
</dbReference>
<keyword evidence="2" id="KW-0004">4Fe-4S</keyword>
<evidence type="ECO:0000256" key="6">
    <source>
        <dbReference type="ARBA" id="ARBA00023014"/>
    </source>
</evidence>
<proteinExistence type="predicted"/>
<dbReference type="Pfam" id="PF00037">
    <property type="entry name" value="Fer4"/>
    <property type="match status" value="1"/>
</dbReference>
<dbReference type="InterPro" id="IPR017896">
    <property type="entry name" value="4Fe4S_Fe-S-bd"/>
</dbReference>
<keyword evidence="1" id="KW-0813">Transport</keyword>
<gene>
    <name evidence="8" type="ORF">B8X00_06210</name>
</gene>
<sequence length="342" mass="36625">MSDFIVHKGRRAAGTFARHYGADVTDLHHEHGKRTAIMLADGRTGAGTCLGCDSAPCMEKDDSELTLFGALDAFPGDPSCDVCPTRAIYWDNENAAACVETGDCIGCGLCVSRCPYGAIRLGDGLTALVETADPDGLVIAGPTKREHPQVKRSGKIATLNAPAAANLPRTIAALDDARTTLLVRNLLNEVGLNARTRRRGDTNMRIDAVGFSRRERPFVAEIETGVGVLESPRGLLEDVAVLHSRYGYAVDGIDPVSIILSFPNVRSEYYQVIRDIEKVLGLRCRTITVGALVTLLWNCTKLDGFDGNTFTVGAGTIDLADCLGLDDAKLAEPYSGAFRPAK</sequence>
<name>A0A269XYX0_9PROT</name>
<keyword evidence="5" id="KW-0408">Iron</keyword>
<keyword evidence="6" id="KW-0411">Iron-sulfur</keyword>
<dbReference type="Gene3D" id="3.30.70.20">
    <property type="match status" value="1"/>
</dbReference>
<evidence type="ECO:0000256" key="4">
    <source>
        <dbReference type="ARBA" id="ARBA00022982"/>
    </source>
</evidence>
<dbReference type="GO" id="GO:0046872">
    <property type="term" value="F:metal ion binding"/>
    <property type="evidence" value="ECO:0007669"/>
    <property type="project" value="UniProtKB-KW"/>
</dbReference>